<keyword evidence="4" id="KW-1185">Reference proteome</keyword>
<feature type="domain" description="ApeA N-terminal" evidence="2">
    <location>
        <begin position="11"/>
        <end position="309"/>
    </location>
</feature>
<dbReference type="InterPro" id="IPR041223">
    <property type="entry name" value="ApeA_NTD"/>
</dbReference>
<organism evidence="3 4">
    <name type="scientific">Rhodococcus sovatensis</name>
    <dbReference type="NCBI Taxonomy" id="1805840"/>
    <lineage>
        <taxon>Bacteria</taxon>
        <taxon>Bacillati</taxon>
        <taxon>Actinomycetota</taxon>
        <taxon>Actinomycetes</taxon>
        <taxon>Mycobacteriales</taxon>
        <taxon>Nocardiaceae</taxon>
        <taxon>Rhodococcus</taxon>
    </lineage>
</organism>
<gene>
    <name evidence="3" type="ORF">WDS16_03495</name>
</gene>
<dbReference type="Pfam" id="PF18862">
    <property type="entry name" value="ApeA_NTD1"/>
    <property type="match status" value="1"/>
</dbReference>
<proteinExistence type="predicted"/>
<feature type="domain" description="Apea-like HEPN" evidence="1">
    <location>
        <begin position="339"/>
        <end position="471"/>
    </location>
</feature>
<dbReference type="Proteomes" id="UP001432000">
    <property type="component" value="Chromosome"/>
</dbReference>
<protein>
    <submittedName>
        <fullName evidence="3">HEPN domain-containing protein</fullName>
    </submittedName>
</protein>
<evidence type="ECO:0000313" key="4">
    <source>
        <dbReference type="Proteomes" id="UP001432000"/>
    </source>
</evidence>
<dbReference type="RefSeq" id="WP_338890524.1">
    <property type="nucleotide sequence ID" value="NZ_CP147846.1"/>
</dbReference>
<dbReference type="Pfam" id="PF18739">
    <property type="entry name" value="HEPN_Apea"/>
    <property type="match status" value="1"/>
</dbReference>
<sequence length="488" mass="54463">MPHNDRNSARFEGYWWLPRTPEDRIPGYLTISSEGKASLRLLGGFVSQHAATDGGEASKASGDDAFGAIYGITVDGEVITLVDPICTHTNSHLFDEKVRSQSYEPARVLVGLHLEHAHEKVFTSATFMLENFHAWAGLWEVSYTLNVGDNSYRTATVHQKPVTTVPISDGMRLVVTNRLGLFSTDLTTSAAETACTTATYMTVESDEPLRHNGFDEAINAVADLVTFATGEPSAITEYTITHQTPERRRRPILDDERRIRTEEYDRTVVATVRAPWSTTSRAPGTPTKETHKYLFTGTDVAIDDCITRWFELRTTARRGIDMLLSLTYGDRTFLQTEVLILAAAAEALHRSIAPVTLRMLPADFARIMTTAMKNLEPDEKQILQNAIHNEPTYRERLIDLAAIPSAPAVDALVPDVENWARDLTRIRNGLAHSMASYLAKPEDLDQMFALRQQTQLLLQLVVMAELQLSEDRQNEVVRRAGHYIAPAV</sequence>
<evidence type="ECO:0000259" key="2">
    <source>
        <dbReference type="Pfam" id="PF18862"/>
    </source>
</evidence>
<evidence type="ECO:0000313" key="3">
    <source>
        <dbReference type="EMBL" id="WXG69633.1"/>
    </source>
</evidence>
<evidence type="ECO:0000259" key="1">
    <source>
        <dbReference type="Pfam" id="PF18739"/>
    </source>
</evidence>
<name>A0ABZ2PKB5_9NOCA</name>
<dbReference type="InterPro" id="IPR041229">
    <property type="entry name" value="HEPN_Apea"/>
</dbReference>
<reference evidence="3 4" key="1">
    <citation type="submission" date="2024-03" db="EMBL/GenBank/DDBJ databases">
        <title>Natural products discovery in diverse microorganisms through a two-stage MS feature dereplication strategy.</title>
        <authorList>
            <person name="Zhang R."/>
        </authorList>
    </citation>
    <scope>NUCLEOTIDE SEQUENCE [LARGE SCALE GENOMIC DNA]</scope>
    <source>
        <strain evidence="3 4">18930</strain>
    </source>
</reference>
<accession>A0ABZ2PKB5</accession>
<dbReference type="EMBL" id="CP147846">
    <property type="protein sequence ID" value="WXG69633.1"/>
    <property type="molecule type" value="Genomic_DNA"/>
</dbReference>